<name>A0A8S5TQF7_9CAUD</name>
<protein>
    <submittedName>
        <fullName evidence="1">Uncharacterized protein</fullName>
    </submittedName>
</protein>
<organism evidence="1">
    <name type="scientific">Siphoviridae sp. ctbbV81</name>
    <dbReference type="NCBI Taxonomy" id="2827900"/>
    <lineage>
        <taxon>Viruses</taxon>
        <taxon>Duplodnaviria</taxon>
        <taxon>Heunggongvirae</taxon>
        <taxon>Uroviricota</taxon>
        <taxon>Caudoviricetes</taxon>
    </lineage>
</organism>
<proteinExistence type="predicted"/>
<dbReference type="EMBL" id="BK032878">
    <property type="protein sequence ID" value="DAF65377.1"/>
    <property type="molecule type" value="Genomic_DNA"/>
</dbReference>
<sequence length="37" mass="4322">MVVGSSAPFLCYVYYNASHVKRVLLFGFLECIFMRFL</sequence>
<evidence type="ECO:0000313" key="1">
    <source>
        <dbReference type="EMBL" id="DAF65377.1"/>
    </source>
</evidence>
<accession>A0A8S5TQF7</accession>
<reference evidence="1" key="1">
    <citation type="journal article" date="2021" name="Proc. Natl. Acad. Sci. U.S.A.">
        <title>A Catalog of Tens of Thousands of Viruses from Human Metagenomes Reveals Hidden Associations with Chronic Diseases.</title>
        <authorList>
            <person name="Tisza M.J."/>
            <person name="Buck C.B."/>
        </authorList>
    </citation>
    <scope>NUCLEOTIDE SEQUENCE</scope>
    <source>
        <strain evidence="1">CtbbV81</strain>
    </source>
</reference>